<feature type="region of interest" description="Disordered" evidence="1">
    <location>
        <begin position="267"/>
        <end position="292"/>
    </location>
</feature>
<organism evidence="2 3">
    <name type="scientific">Rhizoclosmatium globosum</name>
    <dbReference type="NCBI Taxonomy" id="329046"/>
    <lineage>
        <taxon>Eukaryota</taxon>
        <taxon>Fungi</taxon>
        <taxon>Fungi incertae sedis</taxon>
        <taxon>Chytridiomycota</taxon>
        <taxon>Chytridiomycota incertae sedis</taxon>
        <taxon>Chytridiomycetes</taxon>
        <taxon>Chytridiales</taxon>
        <taxon>Chytriomycetaceae</taxon>
        <taxon>Rhizoclosmatium</taxon>
    </lineage>
</organism>
<comment type="caution">
    <text evidence="2">The sequence shown here is derived from an EMBL/GenBank/DDBJ whole genome shotgun (WGS) entry which is preliminary data.</text>
</comment>
<feature type="region of interest" description="Disordered" evidence="1">
    <location>
        <begin position="131"/>
        <end position="197"/>
    </location>
</feature>
<feature type="compositionally biased region" description="Polar residues" evidence="1">
    <location>
        <begin position="146"/>
        <end position="162"/>
    </location>
</feature>
<dbReference type="OrthoDB" id="2163347at2759"/>
<feature type="compositionally biased region" description="Low complexity" evidence="1">
    <location>
        <begin position="273"/>
        <end position="291"/>
    </location>
</feature>
<evidence type="ECO:0000256" key="1">
    <source>
        <dbReference type="SAM" id="MobiDB-lite"/>
    </source>
</evidence>
<dbReference type="AlphaFoldDB" id="A0A1Y2BPE9"/>
<dbReference type="Proteomes" id="UP000193642">
    <property type="component" value="Unassembled WGS sequence"/>
</dbReference>
<name>A0A1Y2BPE9_9FUNG</name>
<evidence type="ECO:0000313" key="3">
    <source>
        <dbReference type="Proteomes" id="UP000193642"/>
    </source>
</evidence>
<sequence length="486" mass="52167">MESSSNSPRRTRSLPNLFQFPDVESIFQAASSSTQPSSQFSPVIQPSYSPSLTGFPLSNGSSGSGSGSGSSQEEQILSQLALYNSYNQNAFVFPANQMSPMLMQHNSISSQLLSFVPQQFDTDVSTTSVKKRKSMSFQKPPLLPNGSYTPQHSLQQLQTNPAFSPIMTPQPVENSRPATRSRRANSSTPPVASPLLPPNSLLLKTSLIPGAEVPRAIPAGAVVARSTGVDKSITTEASTVRFQSALVNVVKRRGSLSSMRSLSSKSLADDSDFLSTSAPSSSVASPSATPVQKVSGLRSMSEVLKAAKQSLELKSGTENPMSHFSNMMLASQSPVEPNTTPGFPMQMPQDDDLMKLLNFDGIDTSGLFATAGLDNTMSELEFSSLANMANEMYAMSGQQMSGLTPLLGPMTLFPTPPREGGGAAAGGPSQVPPVYWGMNAPLQQQLQQQQQQQQLQQQYDALSKLDDKELTALLNNSEYMPFKFEL</sequence>
<gene>
    <name evidence="2" type="ORF">BCR33DRAFT_721853</name>
</gene>
<evidence type="ECO:0000313" key="2">
    <source>
        <dbReference type="EMBL" id="ORY36624.1"/>
    </source>
</evidence>
<proteinExistence type="predicted"/>
<protein>
    <submittedName>
        <fullName evidence="2">Uncharacterized protein</fullName>
    </submittedName>
</protein>
<dbReference type="EMBL" id="MCGO01000054">
    <property type="protein sequence ID" value="ORY36624.1"/>
    <property type="molecule type" value="Genomic_DNA"/>
</dbReference>
<keyword evidence="3" id="KW-1185">Reference proteome</keyword>
<reference evidence="2 3" key="1">
    <citation type="submission" date="2016-07" db="EMBL/GenBank/DDBJ databases">
        <title>Pervasive Adenine N6-methylation of Active Genes in Fungi.</title>
        <authorList>
            <consortium name="DOE Joint Genome Institute"/>
            <person name="Mondo S.J."/>
            <person name="Dannebaum R.O."/>
            <person name="Kuo R.C."/>
            <person name="Labutti K."/>
            <person name="Haridas S."/>
            <person name="Kuo A."/>
            <person name="Salamov A."/>
            <person name="Ahrendt S.R."/>
            <person name="Lipzen A."/>
            <person name="Sullivan W."/>
            <person name="Andreopoulos W.B."/>
            <person name="Clum A."/>
            <person name="Lindquist E."/>
            <person name="Daum C."/>
            <person name="Ramamoorthy G.K."/>
            <person name="Gryganskyi A."/>
            <person name="Culley D."/>
            <person name="Magnuson J.K."/>
            <person name="James T.Y."/>
            <person name="O'Malley M.A."/>
            <person name="Stajich J.E."/>
            <person name="Spatafora J.W."/>
            <person name="Visel A."/>
            <person name="Grigoriev I.V."/>
        </authorList>
    </citation>
    <scope>NUCLEOTIDE SEQUENCE [LARGE SCALE GENOMIC DNA]</scope>
    <source>
        <strain evidence="2 3">JEL800</strain>
    </source>
</reference>
<accession>A0A1Y2BPE9</accession>
<feature type="region of interest" description="Disordered" evidence="1">
    <location>
        <begin position="51"/>
        <end position="73"/>
    </location>
</feature>